<dbReference type="InterPro" id="IPR046496">
    <property type="entry name" value="DUF6589"/>
</dbReference>
<keyword evidence="4" id="KW-1185">Reference proteome</keyword>
<protein>
    <recommendedName>
        <fullName evidence="2">DUF6589 domain-containing protein</fullName>
    </recommendedName>
</protein>
<sequence length="1090" mass="120560">MPSLTSYLLGGVGLNPLTSTSLPIITTPTRQRRGDSLPGSSPIEDSSPASSVFSSPERVAATRALADSVPYVPSPLPPLSSDGINPSSPIIGTKEERLAASYRKRHRKRANTVATQRVQSQEEAEENKTAIFDEILQKLRDKGFTFAQLMLYVFDPSNKQGTTRWDGFFKETGLAARILNFWVSNKNSATAREEVGTWAEDYVAVRIHSEAQSVTASKMLQTAGTRVDNDYVTSFSMVKVGERIASLARVTMRMLDTFATSARNLKTNLPQRVAKRFTVVTSAALALLGQYSHKNNYSRRIMGLYLYATGAQRQTITVMAHLGISESYQNLTHKPRTNARRRTRRPYTPPDPVALASEIQDLLTIKLSTLHELSSSMRGFARVAASTGLFAAAYDNINMVFRAAEQILGRTVVPHILSHRLSRNGTCATIFALWKARLEDMRIPDLNAAFDKAPPLSLKDILLTAPELNLMDKCLRHCILLIIIEHGGEKYERFRAELDAALPVTPDKIELHQTVLHPTPAWNIDQSTIIANAEVANAIYEELEVKGLAHWKWAVKILAGDQLSIARLRSVINIRAGHEDGYSGFGWGVWMPGLFHGKIADMHGFFVTHWGVPNRGTRNPGSLSFHNTHLHRAPILLSSLPPFRVCRDLVFTSLYSRVLHCLLLVSGKSTLDECAASVETYAQLEDLAASIQVKFANAELVSELRWQRSTAQTAEGEVPPGDQIFENSCLLLRDALISREFTDSIKAGDSGRIVLVLKLLALSFRGNGRSKYAYEMLHLIHNLTHVWPKPIRDIVLNNWLVNPTGNPFSWVEVDLMQEHMNFWIKTIYQAHGSAASWEWLGMVAPCVTALRHLSTSITRILGSDQGTKHEPADLSTDIKLLMKSLAEHDVYKIKGLDLGRLGDGTPTPDVIAAGVEQLADSSSNPLVEYNTAFQKLQARLRLRPLVDNWSEEPQSVAAPTATTVGSGASGEEDSDVLQTIAAAPVNFDLPPVDTHLPEPSQVDFEGSDVGNSDIDGASMDGFGEEELMAFERTMDEVDEPTLTRDMAADVALDMDGNDDDFLFSSNIYNDEDAGSDYYYVDDVNDLDYEE</sequence>
<evidence type="ECO:0000259" key="2">
    <source>
        <dbReference type="Pfam" id="PF20231"/>
    </source>
</evidence>
<dbReference type="AlphaFoldDB" id="A0AAD7JPE9"/>
<reference evidence="3" key="1">
    <citation type="submission" date="2023-03" db="EMBL/GenBank/DDBJ databases">
        <title>Massive genome expansion in bonnet fungi (Mycena s.s.) driven by repeated elements and novel gene families across ecological guilds.</title>
        <authorList>
            <consortium name="Lawrence Berkeley National Laboratory"/>
            <person name="Harder C.B."/>
            <person name="Miyauchi S."/>
            <person name="Viragh M."/>
            <person name="Kuo A."/>
            <person name="Thoen E."/>
            <person name="Andreopoulos B."/>
            <person name="Lu D."/>
            <person name="Skrede I."/>
            <person name="Drula E."/>
            <person name="Henrissat B."/>
            <person name="Morin E."/>
            <person name="Kohler A."/>
            <person name="Barry K."/>
            <person name="LaButti K."/>
            <person name="Morin E."/>
            <person name="Salamov A."/>
            <person name="Lipzen A."/>
            <person name="Mereny Z."/>
            <person name="Hegedus B."/>
            <person name="Baldrian P."/>
            <person name="Stursova M."/>
            <person name="Weitz H."/>
            <person name="Taylor A."/>
            <person name="Grigoriev I.V."/>
            <person name="Nagy L.G."/>
            <person name="Martin F."/>
            <person name="Kauserud H."/>
        </authorList>
    </citation>
    <scope>NUCLEOTIDE SEQUENCE</scope>
    <source>
        <strain evidence="3">CBHHK182m</strain>
    </source>
</reference>
<feature type="region of interest" description="Disordered" evidence="1">
    <location>
        <begin position="332"/>
        <end position="351"/>
    </location>
</feature>
<gene>
    <name evidence="3" type="ORF">B0H16DRAFT_1307636</name>
</gene>
<feature type="region of interest" description="Disordered" evidence="1">
    <location>
        <begin position="951"/>
        <end position="973"/>
    </location>
</feature>
<feature type="domain" description="DUF6589" evidence="2">
    <location>
        <begin position="451"/>
        <end position="869"/>
    </location>
</feature>
<feature type="compositionally biased region" description="Low complexity" evidence="1">
    <location>
        <begin position="40"/>
        <end position="55"/>
    </location>
</feature>
<feature type="compositionally biased region" description="Low complexity" evidence="1">
    <location>
        <begin position="19"/>
        <end position="29"/>
    </location>
</feature>
<accession>A0AAD7JPE9</accession>
<name>A0AAD7JPE9_9AGAR</name>
<dbReference type="Pfam" id="PF20231">
    <property type="entry name" value="DUF6589"/>
    <property type="match status" value="1"/>
</dbReference>
<evidence type="ECO:0000313" key="4">
    <source>
        <dbReference type="Proteomes" id="UP001215598"/>
    </source>
</evidence>
<proteinExistence type="predicted"/>
<dbReference type="Proteomes" id="UP001215598">
    <property type="component" value="Unassembled WGS sequence"/>
</dbReference>
<evidence type="ECO:0000313" key="3">
    <source>
        <dbReference type="EMBL" id="KAJ7768938.1"/>
    </source>
</evidence>
<feature type="compositionally biased region" description="Basic residues" evidence="1">
    <location>
        <begin position="333"/>
        <end position="345"/>
    </location>
</feature>
<comment type="caution">
    <text evidence="3">The sequence shown here is derived from an EMBL/GenBank/DDBJ whole genome shotgun (WGS) entry which is preliminary data.</text>
</comment>
<organism evidence="3 4">
    <name type="scientific">Mycena metata</name>
    <dbReference type="NCBI Taxonomy" id="1033252"/>
    <lineage>
        <taxon>Eukaryota</taxon>
        <taxon>Fungi</taxon>
        <taxon>Dikarya</taxon>
        <taxon>Basidiomycota</taxon>
        <taxon>Agaricomycotina</taxon>
        <taxon>Agaricomycetes</taxon>
        <taxon>Agaricomycetidae</taxon>
        <taxon>Agaricales</taxon>
        <taxon>Marasmiineae</taxon>
        <taxon>Mycenaceae</taxon>
        <taxon>Mycena</taxon>
    </lineage>
</organism>
<dbReference type="EMBL" id="JARKIB010000019">
    <property type="protein sequence ID" value="KAJ7768938.1"/>
    <property type="molecule type" value="Genomic_DNA"/>
</dbReference>
<feature type="region of interest" description="Disordered" evidence="1">
    <location>
        <begin position="19"/>
        <end position="55"/>
    </location>
</feature>
<evidence type="ECO:0000256" key="1">
    <source>
        <dbReference type="SAM" id="MobiDB-lite"/>
    </source>
</evidence>